<dbReference type="InterPro" id="IPR050734">
    <property type="entry name" value="PIH1/Kintoun_subfamily"/>
</dbReference>
<dbReference type="CDD" id="cd00298">
    <property type="entry name" value="ACD_sHsps_p23-like"/>
    <property type="match status" value="1"/>
</dbReference>
<dbReference type="AlphaFoldDB" id="A0A665VP13"/>
<comment type="subcellular location">
    <subcellularLocation>
        <location evidence="3">Cytoplasm</location>
    </subcellularLocation>
    <subcellularLocation>
        <location evidence="2">Dynein axonemal particle</location>
    </subcellularLocation>
    <text evidence="3">Localizes in the apical cytoplasm around the gamma-tubulin-positive pericentriolar region, not in the cilia.</text>
</comment>
<comment type="function">
    <text evidence="3">Required for cytoplasmic pre-assembly of axonemal dyneins, thereby playing a central role in motility in cilia and flagella. Involved in pre-assembly of dynein arm complexes in the cytoplasm before intraflagellar transport loads them for the ciliary compartment.</text>
</comment>
<feature type="region of interest" description="Disordered" evidence="4">
    <location>
        <begin position="334"/>
        <end position="530"/>
    </location>
</feature>
<feature type="compositionally biased region" description="Basic and acidic residues" evidence="4">
    <location>
        <begin position="461"/>
        <end position="470"/>
    </location>
</feature>
<organism evidence="7 8">
    <name type="scientific">Echeneis naucrates</name>
    <name type="common">Live sharksucker</name>
    <dbReference type="NCBI Taxonomy" id="173247"/>
    <lineage>
        <taxon>Eukaryota</taxon>
        <taxon>Metazoa</taxon>
        <taxon>Chordata</taxon>
        <taxon>Craniata</taxon>
        <taxon>Vertebrata</taxon>
        <taxon>Euteleostomi</taxon>
        <taxon>Actinopterygii</taxon>
        <taxon>Neopterygii</taxon>
        <taxon>Teleostei</taxon>
        <taxon>Neoteleostei</taxon>
        <taxon>Acanthomorphata</taxon>
        <taxon>Carangaria</taxon>
        <taxon>Carangiformes</taxon>
        <taxon>Echeneidae</taxon>
        <taxon>Echeneis</taxon>
    </lineage>
</organism>
<keyword evidence="8" id="KW-1185">Reference proteome</keyword>
<protein>
    <recommendedName>
        <fullName evidence="3">Protein kintoun</fullName>
    </recommendedName>
    <alternativeName>
        <fullName evidence="3">Dynein assembly factor 2, axonemal</fullName>
    </alternativeName>
</protein>
<evidence type="ECO:0000313" key="8">
    <source>
        <dbReference type="Proteomes" id="UP000472264"/>
    </source>
</evidence>
<gene>
    <name evidence="3" type="primary">DNAAF2</name>
    <name evidence="7" type="synonym">dnaaf2</name>
    <name evidence="3" type="synonym">KTU</name>
</gene>
<sequence>MEVEEKLKELNITAEEADRLTKAFKDEKFREMLHDYVQEISDPENKRRYEEEIKLLEQERGNNIEFIHPEPFRCLKTSVNGKLKCFINICVDGKIGSPACESGVSEDGRRGQRWSLPHSLNPGRHDTDAKGNKILIYDVVFHPDTLYIASKNKRFMNIVDGTAIQGIQNAFKVTLDKKNVREMNTRYKGTPRPCVIRKPIPGYKAKEPSEQPDPLNSNDPTKPNYTIKYRSFFDLQDFRCSRDSARSPRPKEIVITIDMPLLKSVKDTNLEIKEKSLHLDSKKPAYRLELPLAYPVDEDKGEAKFNRQRGQLTVTLPVLPSNEAVYFAAGPATTLSDTQGKCDNKEEGTENEEDKWKDGTGKEETKGGEKKEEKLGLEEEGNSQKQNTDGQKREIQVTRVEDQKSDMTHESQVEENELKALKHENKESQPVLIAAEYDCEAREGGEENPKSGLDSTEITEEAEKTNKIEEGSEQACCSSQVTETCASAKANKARTDTGTRNQKEREGMDEDDLPTEPILQIPEHDKKPTPAVLREVDKDGNEKVISDHSTSIQITFQNTLIYELD</sequence>
<dbReference type="Proteomes" id="UP000472264">
    <property type="component" value="Chromosome 22"/>
</dbReference>
<dbReference type="Pfam" id="PF18201">
    <property type="entry name" value="PIH1_CS"/>
    <property type="match status" value="1"/>
</dbReference>
<evidence type="ECO:0000259" key="5">
    <source>
        <dbReference type="Pfam" id="PF08190"/>
    </source>
</evidence>
<keyword evidence="1 3" id="KW-0963">Cytoplasm</keyword>
<dbReference type="InterPro" id="IPR012981">
    <property type="entry name" value="PIH1_N"/>
</dbReference>
<proteinExistence type="inferred from homology"/>
<dbReference type="PANTHER" id="PTHR22997:SF3">
    <property type="entry name" value="PROTEIN KINTOUN"/>
    <property type="match status" value="1"/>
</dbReference>
<name>A0A665VP13_ECHNA</name>
<feature type="region of interest" description="Disordered" evidence="4">
    <location>
        <begin position="197"/>
        <end position="222"/>
    </location>
</feature>
<feature type="compositionally biased region" description="Basic and acidic residues" evidence="4">
    <location>
        <begin position="439"/>
        <end position="449"/>
    </location>
</feature>
<feature type="compositionally biased region" description="Basic and acidic residues" evidence="4">
    <location>
        <begin position="340"/>
        <end position="377"/>
    </location>
</feature>
<dbReference type="Pfam" id="PF08190">
    <property type="entry name" value="PIH1"/>
    <property type="match status" value="1"/>
</dbReference>
<feature type="compositionally biased region" description="Basic and acidic residues" evidence="4">
    <location>
        <begin position="493"/>
        <end position="506"/>
    </location>
</feature>
<reference evidence="7" key="2">
    <citation type="submission" date="2025-08" db="UniProtKB">
        <authorList>
            <consortium name="Ensembl"/>
        </authorList>
    </citation>
    <scope>IDENTIFICATION</scope>
</reference>
<dbReference type="GO" id="GO:0070286">
    <property type="term" value="P:axonemal dynein complex assembly"/>
    <property type="evidence" value="ECO:0007669"/>
    <property type="project" value="UniProtKB-UniRule"/>
</dbReference>
<evidence type="ECO:0000313" key="7">
    <source>
        <dbReference type="Ensembl" id="ENSENLP00000033348.1"/>
    </source>
</evidence>
<dbReference type="HAMAP" id="MF_03069">
    <property type="entry name" value="Kintoun"/>
    <property type="match status" value="1"/>
</dbReference>
<evidence type="ECO:0000256" key="1">
    <source>
        <dbReference type="ARBA" id="ARBA00022490"/>
    </source>
</evidence>
<dbReference type="GO" id="GO:0060285">
    <property type="term" value="P:cilium-dependent cell motility"/>
    <property type="evidence" value="ECO:0007669"/>
    <property type="project" value="UniProtKB-UniRule"/>
</dbReference>
<reference evidence="7" key="1">
    <citation type="submission" date="2021-04" db="EMBL/GenBank/DDBJ databases">
        <authorList>
            <consortium name="Wellcome Sanger Institute Data Sharing"/>
        </authorList>
    </citation>
    <scope>NUCLEOTIDE SEQUENCE [LARGE SCALE GENOMIC DNA]</scope>
</reference>
<evidence type="ECO:0000256" key="3">
    <source>
        <dbReference type="HAMAP-Rule" id="MF_03069"/>
    </source>
</evidence>
<evidence type="ECO:0000259" key="6">
    <source>
        <dbReference type="Pfam" id="PF18201"/>
    </source>
</evidence>
<dbReference type="InParanoid" id="A0A665VP13"/>
<accession>A0A665VP13</accession>
<reference evidence="7" key="3">
    <citation type="submission" date="2025-09" db="UniProtKB">
        <authorList>
            <consortium name="Ensembl"/>
        </authorList>
    </citation>
    <scope>IDENTIFICATION</scope>
</reference>
<dbReference type="GO" id="GO:0005576">
    <property type="term" value="C:extracellular region"/>
    <property type="evidence" value="ECO:0007669"/>
    <property type="project" value="GOC"/>
</dbReference>
<feature type="compositionally biased region" description="Basic and acidic residues" evidence="4">
    <location>
        <begin position="390"/>
        <end position="427"/>
    </location>
</feature>
<evidence type="ECO:0000256" key="2">
    <source>
        <dbReference type="ARBA" id="ARBA00024190"/>
    </source>
</evidence>
<evidence type="ECO:0000256" key="4">
    <source>
        <dbReference type="SAM" id="MobiDB-lite"/>
    </source>
</evidence>
<feature type="compositionally biased region" description="Polar residues" evidence="4">
    <location>
        <begin position="475"/>
        <end position="485"/>
    </location>
</feature>
<dbReference type="InterPro" id="IPR041442">
    <property type="entry name" value="PIH1D1/2/3_CS-like"/>
</dbReference>
<dbReference type="GO" id="GO:0003351">
    <property type="term" value="P:epithelial cilium movement involved in extracellular fluid movement"/>
    <property type="evidence" value="ECO:0007669"/>
    <property type="project" value="TreeGrafter"/>
</dbReference>
<dbReference type="GO" id="GO:0120293">
    <property type="term" value="C:dynein axonemal particle"/>
    <property type="evidence" value="ECO:0007669"/>
    <property type="project" value="UniProtKB-SubCell"/>
</dbReference>
<feature type="domain" description="PIH1 N-terminal" evidence="5">
    <location>
        <begin position="40"/>
        <end position="202"/>
    </location>
</feature>
<dbReference type="Ensembl" id="ENSENLT00000034281.1">
    <property type="protein sequence ID" value="ENSENLP00000033348.1"/>
    <property type="gene ID" value="ENSENLG00000014677.1"/>
</dbReference>
<comment type="similarity">
    <text evidence="3">Belongs to the PIH1 family. Kintoun subfamily.</text>
</comment>
<dbReference type="OMA" id="QCWSLPH"/>
<feature type="domain" description="PIH1D1/2/3 CS-like" evidence="6">
    <location>
        <begin position="220"/>
        <end position="319"/>
    </location>
</feature>
<dbReference type="InterPro" id="IPR034727">
    <property type="entry name" value="Kintoun"/>
</dbReference>
<dbReference type="PANTHER" id="PTHR22997">
    <property type="entry name" value="PIH1 DOMAIN-CONTAINING PROTEIN 1"/>
    <property type="match status" value="1"/>
</dbReference>